<evidence type="ECO:0000313" key="11">
    <source>
        <dbReference type="Proteomes" id="UP000776983"/>
    </source>
</evidence>
<keyword evidence="7" id="KW-0175">Coiled coil</keyword>
<dbReference type="Gene3D" id="3.40.50.1980">
    <property type="entry name" value="Nitrogenase molybdenum iron protein domain"/>
    <property type="match status" value="2"/>
</dbReference>
<evidence type="ECO:0000256" key="4">
    <source>
        <dbReference type="ARBA" id="ARBA00022723"/>
    </source>
</evidence>
<dbReference type="InterPro" id="IPR050492">
    <property type="entry name" value="Bact_metal-bind_prot9"/>
</dbReference>
<dbReference type="PANTHER" id="PTHR42953:SF1">
    <property type="entry name" value="METAL-BINDING PROTEIN HI_0362-RELATED"/>
    <property type="match status" value="1"/>
</dbReference>
<proteinExistence type="inferred from homology"/>
<dbReference type="PRINTS" id="PR00691">
    <property type="entry name" value="ADHESINB"/>
</dbReference>
<evidence type="ECO:0000256" key="5">
    <source>
        <dbReference type="ARBA" id="ARBA00022729"/>
    </source>
</evidence>
<organism evidence="10 11">
    <name type="scientific">Mesopusillimonas faecipullorum</name>
    <dbReference type="NCBI Taxonomy" id="2755040"/>
    <lineage>
        <taxon>Bacteria</taxon>
        <taxon>Pseudomonadati</taxon>
        <taxon>Pseudomonadota</taxon>
        <taxon>Betaproteobacteria</taxon>
        <taxon>Burkholderiales</taxon>
        <taxon>Alcaligenaceae</taxon>
        <taxon>Mesopusillimonas</taxon>
    </lineage>
</organism>
<comment type="similarity">
    <text evidence="2 6">Belongs to the bacterial solute-binding protein 9 family.</text>
</comment>
<dbReference type="EMBL" id="JACDXW010000005">
    <property type="protein sequence ID" value="MCB5364153.1"/>
    <property type="molecule type" value="Genomic_DNA"/>
</dbReference>
<dbReference type="InterPro" id="IPR006127">
    <property type="entry name" value="ZnuA-like"/>
</dbReference>
<keyword evidence="5 9" id="KW-0732">Signal</keyword>
<dbReference type="Proteomes" id="UP000776983">
    <property type="component" value="Unassembled WGS sequence"/>
</dbReference>
<feature type="coiled-coil region" evidence="7">
    <location>
        <begin position="227"/>
        <end position="257"/>
    </location>
</feature>
<dbReference type="RefSeq" id="WP_226954577.1">
    <property type="nucleotide sequence ID" value="NZ_JACDXW010000005.1"/>
</dbReference>
<keyword evidence="4" id="KW-0479">Metal-binding</keyword>
<dbReference type="InterPro" id="IPR006128">
    <property type="entry name" value="Lipoprotein_PsaA-like"/>
</dbReference>
<evidence type="ECO:0000256" key="7">
    <source>
        <dbReference type="SAM" id="Coils"/>
    </source>
</evidence>
<accession>A0ABS8CDS6</accession>
<gene>
    <name evidence="10" type="ORF">H0484_10390</name>
</gene>
<name>A0ABS8CDS6_9BURK</name>
<dbReference type="InterPro" id="IPR006129">
    <property type="entry name" value="AdhesinB"/>
</dbReference>
<feature type="signal peptide" evidence="9">
    <location>
        <begin position="1"/>
        <end position="24"/>
    </location>
</feature>
<dbReference type="SUPFAM" id="SSF53807">
    <property type="entry name" value="Helical backbone' metal receptor"/>
    <property type="match status" value="1"/>
</dbReference>
<evidence type="ECO:0000256" key="1">
    <source>
        <dbReference type="ARBA" id="ARBA00004196"/>
    </source>
</evidence>
<reference evidence="10 11" key="1">
    <citation type="submission" date="2020-07" db="EMBL/GenBank/DDBJ databases">
        <title>Pusillimonas sp. nov., isolated from poultry manure in Taiwan.</title>
        <authorList>
            <person name="Lin S.-Y."/>
            <person name="Tang Y.-S."/>
            <person name="Young C.-C."/>
        </authorList>
    </citation>
    <scope>NUCLEOTIDE SEQUENCE [LARGE SCALE GENOMIC DNA]</scope>
    <source>
        <strain evidence="10 11">CC-YST705</strain>
    </source>
</reference>
<protein>
    <submittedName>
        <fullName evidence="10">Zinc ABC transporter substrate-binding protein</fullName>
    </submittedName>
</protein>
<dbReference type="PANTHER" id="PTHR42953">
    <property type="entry name" value="HIGH-AFFINITY ZINC UPTAKE SYSTEM PROTEIN ZNUA-RELATED"/>
    <property type="match status" value="1"/>
</dbReference>
<sequence>MRVIQRFSTLVALFCLLGGGLAHAAPIKVVASFSILGDFVRQVGGDRVELTVIAGPGQDAHVYEPRPADVAAVSRADLIVVNGLHFEGFLERLIKAGAGKAPVAALSAGAALLPADAQHDEQHHHHVDNKDDDHEHHDPHAWQSVPNAQIYIRNLAQALCDVDNEGCDTYRANAQAYVTQLGELDAELRASLGNLAAQERSLLTAHAAFRYFGHTYGLSFLSPTGVSTDAEATAADMRRLVEQLRQQEVAAIFLEKNANPRLVQRLASETGMKVGGLLYADTLSAPGGEADTYLDMMRHNGRTIVAAIRKQP</sequence>
<dbReference type="Pfam" id="PF01297">
    <property type="entry name" value="ZnuA"/>
    <property type="match status" value="1"/>
</dbReference>
<feature type="region of interest" description="Disordered" evidence="8">
    <location>
        <begin position="117"/>
        <end position="140"/>
    </location>
</feature>
<evidence type="ECO:0000256" key="9">
    <source>
        <dbReference type="SAM" id="SignalP"/>
    </source>
</evidence>
<evidence type="ECO:0000256" key="2">
    <source>
        <dbReference type="ARBA" id="ARBA00011028"/>
    </source>
</evidence>
<comment type="subcellular location">
    <subcellularLocation>
        <location evidence="1">Cell envelope</location>
    </subcellularLocation>
</comment>
<evidence type="ECO:0000256" key="8">
    <source>
        <dbReference type="SAM" id="MobiDB-lite"/>
    </source>
</evidence>
<evidence type="ECO:0000256" key="6">
    <source>
        <dbReference type="RuleBase" id="RU003512"/>
    </source>
</evidence>
<keyword evidence="11" id="KW-1185">Reference proteome</keyword>
<keyword evidence="3 6" id="KW-0813">Transport</keyword>
<comment type="caution">
    <text evidence="10">The sequence shown here is derived from an EMBL/GenBank/DDBJ whole genome shotgun (WGS) entry which is preliminary data.</text>
</comment>
<evidence type="ECO:0000313" key="10">
    <source>
        <dbReference type="EMBL" id="MCB5364153.1"/>
    </source>
</evidence>
<dbReference type="PRINTS" id="PR00690">
    <property type="entry name" value="ADHESNFAMILY"/>
</dbReference>
<evidence type="ECO:0000256" key="3">
    <source>
        <dbReference type="ARBA" id="ARBA00022448"/>
    </source>
</evidence>
<feature type="chain" id="PRO_5046898978" evidence="9">
    <location>
        <begin position="25"/>
        <end position="312"/>
    </location>
</feature>